<reference evidence="2" key="1">
    <citation type="submission" date="2020-05" db="EMBL/GenBank/DDBJ databases">
        <authorList>
            <person name="Chiriac C."/>
            <person name="Salcher M."/>
            <person name="Ghai R."/>
            <person name="Kavagutti S V."/>
        </authorList>
    </citation>
    <scope>NUCLEOTIDE SEQUENCE</scope>
</reference>
<feature type="coiled-coil region" evidence="1">
    <location>
        <begin position="30"/>
        <end position="57"/>
    </location>
</feature>
<gene>
    <name evidence="2" type="ORF">UFOPK2166_00017</name>
    <name evidence="3" type="ORF">UFOPK2195_00662</name>
    <name evidence="4" type="ORF">UFOPK2657_00411</name>
    <name evidence="5" type="ORF">UFOPK2872_00363</name>
    <name evidence="6" type="ORF">UFOPK4000_00584</name>
</gene>
<evidence type="ECO:0000313" key="4">
    <source>
        <dbReference type="EMBL" id="CAB4708924.1"/>
    </source>
</evidence>
<dbReference type="EMBL" id="CAEZZM010000026">
    <property type="protein sequence ID" value="CAB4758504.1"/>
    <property type="molecule type" value="Genomic_DNA"/>
</dbReference>
<accession>A0A6J6JR34</accession>
<proteinExistence type="predicted"/>
<evidence type="ECO:0000313" key="3">
    <source>
        <dbReference type="EMBL" id="CAB4654455.1"/>
    </source>
</evidence>
<keyword evidence="1" id="KW-0175">Coiled coil</keyword>
<dbReference type="EMBL" id="CAEZWB010000001">
    <property type="protein sequence ID" value="CAB4638764.1"/>
    <property type="molecule type" value="Genomic_DNA"/>
</dbReference>
<sequence length="107" mass="12179">MDTNTLSEMGSSSIGNRLIERKLQRGVLSVARLKEELQVVQDQLDALSDETQDLEIRSLVAETPLSLHELRDAQRHVYAMQKQKEHLVNAITETLARQDELLDKLGR</sequence>
<name>A0A6J6JR34_9ZZZZ</name>
<dbReference type="EMBL" id="CAFBOT010000082">
    <property type="protein sequence ID" value="CAB4989010.1"/>
    <property type="molecule type" value="Genomic_DNA"/>
</dbReference>
<organism evidence="2">
    <name type="scientific">freshwater metagenome</name>
    <dbReference type="NCBI Taxonomy" id="449393"/>
    <lineage>
        <taxon>unclassified sequences</taxon>
        <taxon>metagenomes</taxon>
        <taxon>ecological metagenomes</taxon>
    </lineage>
</organism>
<evidence type="ECO:0000313" key="6">
    <source>
        <dbReference type="EMBL" id="CAB4989010.1"/>
    </source>
</evidence>
<evidence type="ECO:0000313" key="5">
    <source>
        <dbReference type="EMBL" id="CAB4758504.1"/>
    </source>
</evidence>
<dbReference type="EMBL" id="CAEZYG010000049">
    <property type="protein sequence ID" value="CAB4708924.1"/>
    <property type="molecule type" value="Genomic_DNA"/>
</dbReference>
<evidence type="ECO:0000313" key="2">
    <source>
        <dbReference type="EMBL" id="CAB4638764.1"/>
    </source>
</evidence>
<evidence type="ECO:0000256" key="1">
    <source>
        <dbReference type="SAM" id="Coils"/>
    </source>
</evidence>
<dbReference type="EMBL" id="CAEZWH010000113">
    <property type="protein sequence ID" value="CAB4654455.1"/>
    <property type="molecule type" value="Genomic_DNA"/>
</dbReference>
<dbReference type="AlphaFoldDB" id="A0A6J6JR34"/>
<protein>
    <submittedName>
        <fullName evidence="2">Unannotated protein</fullName>
    </submittedName>
</protein>